<evidence type="ECO:0000313" key="2">
    <source>
        <dbReference type="EMBL" id="OXR46627.1"/>
    </source>
</evidence>
<dbReference type="SMART" id="SM00530">
    <property type="entry name" value="HTH_XRE"/>
    <property type="match status" value="1"/>
</dbReference>
<protein>
    <recommendedName>
        <fullName evidence="1">HTH cro/C1-type domain-containing protein</fullName>
    </recommendedName>
</protein>
<dbReference type="CDD" id="cd00093">
    <property type="entry name" value="HTH_XRE"/>
    <property type="match status" value="1"/>
</dbReference>
<name>A0A231HD48_9NOCA</name>
<dbReference type="AlphaFoldDB" id="A0A231HD48"/>
<dbReference type="InterPro" id="IPR010982">
    <property type="entry name" value="Lambda_DNA-bd_dom_sf"/>
</dbReference>
<dbReference type="GO" id="GO:0003677">
    <property type="term" value="F:DNA binding"/>
    <property type="evidence" value="ECO:0007669"/>
    <property type="project" value="InterPro"/>
</dbReference>
<dbReference type="InterPro" id="IPR001387">
    <property type="entry name" value="Cro/C1-type_HTH"/>
</dbReference>
<keyword evidence="3" id="KW-1185">Reference proteome</keyword>
<dbReference type="PROSITE" id="PS50943">
    <property type="entry name" value="HTH_CROC1"/>
    <property type="match status" value="1"/>
</dbReference>
<dbReference type="SUPFAM" id="SSF47413">
    <property type="entry name" value="lambda repressor-like DNA-binding domains"/>
    <property type="match status" value="1"/>
</dbReference>
<proteinExistence type="predicted"/>
<evidence type="ECO:0000259" key="1">
    <source>
        <dbReference type="PROSITE" id="PS50943"/>
    </source>
</evidence>
<dbReference type="RefSeq" id="WP_094024762.1">
    <property type="nucleotide sequence ID" value="NZ_NGAF01000002.1"/>
</dbReference>
<dbReference type="Gene3D" id="1.10.260.40">
    <property type="entry name" value="lambda repressor-like DNA-binding domains"/>
    <property type="match status" value="1"/>
</dbReference>
<dbReference type="EMBL" id="NGAF01000002">
    <property type="protein sequence ID" value="OXR46627.1"/>
    <property type="molecule type" value="Genomic_DNA"/>
</dbReference>
<organism evidence="2 3">
    <name type="scientific">Nocardia cerradoensis</name>
    <dbReference type="NCBI Taxonomy" id="85688"/>
    <lineage>
        <taxon>Bacteria</taxon>
        <taxon>Bacillati</taxon>
        <taxon>Actinomycetota</taxon>
        <taxon>Actinomycetes</taxon>
        <taxon>Mycobacteriales</taxon>
        <taxon>Nocardiaceae</taxon>
        <taxon>Nocardia</taxon>
    </lineage>
</organism>
<feature type="domain" description="HTH cro/C1-type" evidence="1">
    <location>
        <begin position="17"/>
        <end position="77"/>
    </location>
</feature>
<reference evidence="2 3" key="1">
    <citation type="submission" date="2017-07" db="EMBL/GenBank/DDBJ databases">
        <title>First draft Genome Sequence of Nocardia cerradoensis isolated from human infection.</title>
        <authorList>
            <person name="Carrasco G."/>
        </authorList>
    </citation>
    <scope>NUCLEOTIDE SEQUENCE [LARGE SCALE GENOMIC DNA]</scope>
    <source>
        <strain evidence="2 3">CNM20130759</strain>
    </source>
</reference>
<gene>
    <name evidence="2" type="ORF">B7C42_01601</name>
</gene>
<comment type="caution">
    <text evidence="2">The sequence shown here is derived from an EMBL/GenBank/DDBJ whole genome shotgun (WGS) entry which is preliminary data.</text>
</comment>
<sequence>MASVMKLPAEARIHASLSVARRERGMTQQQLAMRMRERGFNSWYSVTVSRVELGMRTLKLPEIITLALILGVALDLLVTAPPHAIRGCIRESGGAPC</sequence>
<accession>A0A231HD48</accession>
<dbReference type="Proteomes" id="UP000215506">
    <property type="component" value="Unassembled WGS sequence"/>
</dbReference>
<evidence type="ECO:0000313" key="3">
    <source>
        <dbReference type="Proteomes" id="UP000215506"/>
    </source>
</evidence>